<organism evidence="1">
    <name type="scientific">Siphoviridae sp. ctRg81</name>
    <dbReference type="NCBI Taxonomy" id="2826336"/>
    <lineage>
        <taxon>Viruses</taxon>
        <taxon>Duplodnaviria</taxon>
        <taxon>Heunggongvirae</taxon>
        <taxon>Uroviricota</taxon>
        <taxon>Caudoviricetes</taxon>
    </lineage>
</organism>
<sequence length="46" mass="5436">MKDLLSFNSAAPPSGGFLWPRKWLFCCLKTQTQTFRSIRTKKNFRK</sequence>
<reference evidence="1" key="1">
    <citation type="journal article" date="2021" name="Proc. Natl. Acad. Sci. U.S.A.">
        <title>A Catalog of Tens of Thousands of Viruses from Human Metagenomes Reveals Hidden Associations with Chronic Diseases.</title>
        <authorList>
            <person name="Tisza M.J."/>
            <person name="Buck C.B."/>
        </authorList>
    </citation>
    <scope>NUCLEOTIDE SEQUENCE</scope>
    <source>
        <strain evidence="1">CtRg81</strain>
    </source>
</reference>
<accession>A0A8S5NID0</accession>
<evidence type="ECO:0000313" key="1">
    <source>
        <dbReference type="EMBL" id="DAD93968.1"/>
    </source>
</evidence>
<protein>
    <submittedName>
        <fullName evidence="1">Uncharacterized protein</fullName>
    </submittedName>
</protein>
<name>A0A8S5NID0_9CAUD</name>
<proteinExistence type="predicted"/>
<dbReference type="EMBL" id="BK015170">
    <property type="protein sequence ID" value="DAD93968.1"/>
    <property type="molecule type" value="Genomic_DNA"/>
</dbReference>